<dbReference type="Proteomes" id="UP000823401">
    <property type="component" value="Unassembled WGS sequence"/>
</dbReference>
<dbReference type="InterPro" id="IPR051054">
    <property type="entry name" value="SorC_transcr_regulators"/>
</dbReference>
<dbReference type="InterPro" id="IPR007630">
    <property type="entry name" value="RNA_pol_sigma70_r4"/>
</dbReference>
<dbReference type="SUPFAM" id="SSF46689">
    <property type="entry name" value="Homeodomain-like"/>
    <property type="match status" value="1"/>
</dbReference>
<dbReference type="InterPro" id="IPR007324">
    <property type="entry name" value="Sugar-bd_dom_put"/>
</dbReference>
<dbReference type="Pfam" id="PF04545">
    <property type="entry name" value="Sigma70_r4"/>
    <property type="match status" value="1"/>
</dbReference>
<sequence length="314" mass="34903">MAQFDEKAIVKVASMYYDEGMTQAAIARKLGVSRSLISKILIDARNDGIVEIYIRSNDTYTVNLERKLEEKYGLNNATVVDTYMINEAEVAKKVYQEAANTLRKMTTDISTLGISWGKTIRGMVDHYPFTNQGDIEIYPLIGGMGDHHVEIHSNQLSYDLARKMHATAKYLYAPAMMSNEVIKKELLNNNAICNVTEASKNVDLAVVGISTPYGDNTMSRIGYLDEQSITELKELGVVGDINSQFFDASGKVVDHPINRNVIGINLEDLNNIPNILLLGFGQNKLEAIETALKYQLVNNIVTTDEIAKDLLKDG</sequence>
<gene>
    <name evidence="6" type="ORF">HYQ42_08500</name>
</gene>
<evidence type="ECO:0000256" key="4">
    <source>
        <dbReference type="ARBA" id="ARBA00023163"/>
    </source>
</evidence>
<organism evidence="6 7">
    <name type="scientific">Ruoffia tabacinasalis</name>
    <dbReference type="NCBI Taxonomy" id="87458"/>
    <lineage>
        <taxon>Bacteria</taxon>
        <taxon>Bacillati</taxon>
        <taxon>Bacillota</taxon>
        <taxon>Bacilli</taxon>
        <taxon>Lactobacillales</taxon>
        <taxon>Aerococcaceae</taxon>
        <taxon>Ruoffia</taxon>
    </lineage>
</organism>
<accession>A0ABS0LKL8</accession>
<dbReference type="PROSITE" id="PS50943">
    <property type="entry name" value="HTH_CROC1"/>
    <property type="match status" value="1"/>
</dbReference>
<comment type="similarity">
    <text evidence="1">Belongs to the SorC transcriptional regulatory family.</text>
</comment>
<proteinExistence type="inferred from homology"/>
<comment type="caution">
    <text evidence="6">The sequence shown here is derived from an EMBL/GenBank/DDBJ whole genome shotgun (WGS) entry which is preliminary data.</text>
</comment>
<dbReference type="Gene3D" id="1.10.10.60">
    <property type="entry name" value="Homeodomain-like"/>
    <property type="match status" value="1"/>
</dbReference>
<keyword evidence="7" id="KW-1185">Reference proteome</keyword>
<keyword evidence="4" id="KW-0804">Transcription</keyword>
<feature type="domain" description="HTH cro/C1-type" evidence="5">
    <location>
        <begin position="20"/>
        <end position="40"/>
    </location>
</feature>
<dbReference type="PANTHER" id="PTHR34294:SF12">
    <property type="entry name" value="SUGAR-BINDING TRANSCRIPTIONAL REGULATOR"/>
    <property type="match status" value="1"/>
</dbReference>
<keyword evidence="3" id="KW-0238">DNA-binding</keyword>
<reference evidence="6 7" key="1">
    <citation type="submission" date="2020-07" db="EMBL/GenBank/DDBJ databases">
        <title>Facklamia lactis sp. nov., isolated from raw milk.</title>
        <authorList>
            <person name="Doll E.V."/>
            <person name="Huptas C."/>
            <person name="Staib L."/>
            <person name="Wenning M."/>
            <person name="Scherer S."/>
        </authorList>
    </citation>
    <scope>NUCLEOTIDE SEQUENCE [LARGE SCALE GENOMIC DNA]</scope>
    <source>
        <strain evidence="6 7">DSM 104272</strain>
    </source>
</reference>
<dbReference type="SUPFAM" id="SSF100950">
    <property type="entry name" value="NagB/RpiA/CoA transferase-like"/>
    <property type="match status" value="1"/>
</dbReference>
<keyword evidence="2" id="KW-0805">Transcription regulation</keyword>
<dbReference type="InterPro" id="IPR001387">
    <property type="entry name" value="Cro/C1-type_HTH"/>
</dbReference>
<dbReference type="PANTHER" id="PTHR34294">
    <property type="entry name" value="TRANSCRIPTIONAL REGULATOR-RELATED"/>
    <property type="match status" value="1"/>
</dbReference>
<evidence type="ECO:0000259" key="5">
    <source>
        <dbReference type="PROSITE" id="PS50943"/>
    </source>
</evidence>
<evidence type="ECO:0000256" key="2">
    <source>
        <dbReference type="ARBA" id="ARBA00023015"/>
    </source>
</evidence>
<evidence type="ECO:0000313" key="6">
    <source>
        <dbReference type="EMBL" id="MBG9978831.1"/>
    </source>
</evidence>
<evidence type="ECO:0000256" key="3">
    <source>
        <dbReference type="ARBA" id="ARBA00023125"/>
    </source>
</evidence>
<dbReference type="RefSeq" id="WP_197104882.1">
    <property type="nucleotide sequence ID" value="NZ_JACCEL010000021.1"/>
</dbReference>
<protein>
    <submittedName>
        <fullName evidence="6">Sugar-binding transcriptional regulator</fullName>
    </submittedName>
</protein>
<dbReference type="InterPro" id="IPR037171">
    <property type="entry name" value="NagB/RpiA_transferase-like"/>
</dbReference>
<evidence type="ECO:0000313" key="7">
    <source>
        <dbReference type="Proteomes" id="UP000823401"/>
    </source>
</evidence>
<dbReference type="Pfam" id="PF04198">
    <property type="entry name" value="Sugar-bind"/>
    <property type="match status" value="1"/>
</dbReference>
<dbReference type="EMBL" id="JACCEL010000021">
    <property type="protein sequence ID" value="MBG9978831.1"/>
    <property type="molecule type" value="Genomic_DNA"/>
</dbReference>
<evidence type="ECO:0000256" key="1">
    <source>
        <dbReference type="ARBA" id="ARBA00010466"/>
    </source>
</evidence>
<dbReference type="InterPro" id="IPR009057">
    <property type="entry name" value="Homeodomain-like_sf"/>
</dbReference>
<dbReference type="Gene3D" id="3.40.50.1360">
    <property type="match status" value="1"/>
</dbReference>
<name>A0ABS0LKL8_9LACT</name>